<dbReference type="OrthoDB" id="369216at2"/>
<reference evidence="2 3" key="1">
    <citation type="submission" date="2019-01" db="EMBL/GenBank/DDBJ databases">
        <authorList>
            <person name="Chen W.-M."/>
        </authorList>
    </citation>
    <scope>NUCLEOTIDE SEQUENCE [LARGE SCALE GENOMIC DNA]</scope>
    <source>
        <strain evidence="2 3">CCP-6</strain>
    </source>
</reference>
<protein>
    <recommendedName>
        <fullName evidence="1">GSCFA domain-containing protein</fullName>
    </recommendedName>
</protein>
<feature type="domain" description="GSCFA" evidence="1">
    <location>
        <begin position="52"/>
        <end position="311"/>
    </location>
</feature>
<dbReference type="InterPro" id="IPR014982">
    <property type="entry name" value="GSCFA"/>
</dbReference>
<name>A0A437MJB7_9PROT</name>
<dbReference type="RefSeq" id="WP_127786960.1">
    <property type="nucleotide sequence ID" value="NZ_SACL01000002.1"/>
</dbReference>
<evidence type="ECO:0000313" key="3">
    <source>
        <dbReference type="Proteomes" id="UP000282957"/>
    </source>
</evidence>
<evidence type="ECO:0000259" key="1">
    <source>
        <dbReference type="Pfam" id="PF08885"/>
    </source>
</evidence>
<sequence length="359" mass="38675">MRPSPPLVMGAPHPYRRLPPQRFWRHAAREAAEGVPDPVTPPDFRIGPDDAVATAGSCFAQHIAAHLKAGGFNLLVTETDAGAVEAPFSALYGNVYTARQMLQLARRAHGLWRPGEQAWRRPDGRWVDPFRPQLFPAGFETPEAVASARLSHLAAVERLLAEARVLVLTLGLTEAWLAPCGAALPVPPGVLGIEEGAGEARFHNFTFEEVVADLDALMEELLEDNPGLRVILTVSPVPLVATYEARHVLESNTLSKAVLRAAAGRAADRHAAVTYFPSFEMVTSPLAPADAFAADRRSVSDAMVGRVMGVFSRHFLAERGSLPNAPAAPSAAPDITPEQEAAFRARSSILCDEERLDPS</sequence>
<dbReference type="Pfam" id="PF08885">
    <property type="entry name" value="GSCFA"/>
    <property type="match status" value="1"/>
</dbReference>
<dbReference type="Proteomes" id="UP000282957">
    <property type="component" value="Unassembled WGS sequence"/>
</dbReference>
<evidence type="ECO:0000313" key="2">
    <source>
        <dbReference type="EMBL" id="RVT97731.1"/>
    </source>
</evidence>
<accession>A0A437MJB7</accession>
<comment type="caution">
    <text evidence="2">The sequence shown here is derived from an EMBL/GenBank/DDBJ whole genome shotgun (WGS) entry which is preliminary data.</text>
</comment>
<gene>
    <name evidence="2" type="ORF">EOD42_07965</name>
</gene>
<organism evidence="2 3">
    <name type="scientific">Rhodovarius crocodyli</name>
    <dbReference type="NCBI Taxonomy" id="1979269"/>
    <lineage>
        <taxon>Bacteria</taxon>
        <taxon>Pseudomonadati</taxon>
        <taxon>Pseudomonadota</taxon>
        <taxon>Alphaproteobacteria</taxon>
        <taxon>Acetobacterales</taxon>
        <taxon>Roseomonadaceae</taxon>
        <taxon>Rhodovarius</taxon>
    </lineage>
</organism>
<dbReference type="AlphaFoldDB" id="A0A437MJB7"/>
<proteinExistence type="predicted"/>
<dbReference type="EMBL" id="SACL01000002">
    <property type="protein sequence ID" value="RVT97731.1"/>
    <property type="molecule type" value="Genomic_DNA"/>
</dbReference>
<keyword evidence="3" id="KW-1185">Reference proteome</keyword>